<name>A0A1I6JLD0_9SPHN</name>
<dbReference type="RefSeq" id="WP_242653273.1">
    <property type="nucleotide sequence ID" value="NZ_FOZG01000001.1"/>
</dbReference>
<accession>A0A1I6JLD0</accession>
<organism evidence="2 3">
    <name type="scientific">Sphingomonas jatrophae</name>
    <dbReference type="NCBI Taxonomy" id="1166337"/>
    <lineage>
        <taxon>Bacteria</taxon>
        <taxon>Pseudomonadati</taxon>
        <taxon>Pseudomonadota</taxon>
        <taxon>Alphaproteobacteria</taxon>
        <taxon>Sphingomonadales</taxon>
        <taxon>Sphingomonadaceae</taxon>
        <taxon>Sphingomonas</taxon>
    </lineage>
</organism>
<proteinExistence type="predicted"/>
<dbReference type="NCBIfam" id="TIGR01635">
    <property type="entry name" value="tail_comp_S"/>
    <property type="match status" value="1"/>
</dbReference>
<keyword evidence="3" id="KW-1185">Reference proteome</keyword>
<dbReference type="Pfam" id="PF05069">
    <property type="entry name" value="Phage_tail_S"/>
    <property type="match status" value="2"/>
</dbReference>
<protein>
    <submittedName>
        <fullName evidence="2">Phage virion morphogenesis (Putative tail completion) protein</fullName>
    </submittedName>
</protein>
<evidence type="ECO:0000313" key="2">
    <source>
        <dbReference type="EMBL" id="SFR79796.1"/>
    </source>
</evidence>
<gene>
    <name evidence="2" type="ORF">SAMN05192580_0462</name>
</gene>
<feature type="region of interest" description="Disordered" evidence="1">
    <location>
        <begin position="38"/>
        <end position="57"/>
    </location>
</feature>
<dbReference type="STRING" id="1166337.SAMN05192580_0462"/>
<evidence type="ECO:0000313" key="3">
    <source>
        <dbReference type="Proteomes" id="UP000198824"/>
    </source>
</evidence>
<evidence type="ECO:0000256" key="1">
    <source>
        <dbReference type="SAM" id="MobiDB-lite"/>
    </source>
</evidence>
<dbReference type="EMBL" id="FOZG01000001">
    <property type="protein sequence ID" value="SFR79796.1"/>
    <property type="molecule type" value="Genomic_DNA"/>
</dbReference>
<dbReference type="AlphaFoldDB" id="A0A1I6JLD0"/>
<reference evidence="2 3" key="1">
    <citation type="submission" date="2016-10" db="EMBL/GenBank/DDBJ databases">
        <authorList>
            <person name="de Groot N.N."/>
        </authorList>
    </citation>
    <scope>NUCLEOTIDE SEQUENCE [LARGE SCALE GENOMIC DNA]</scope>
    <source>
        <strain evidence="2 3">S5-249</strain>
    </source>
</reference>
<dbReference type="Proteomes" id="UP000198824">
    <property type="component" value="Unassembled WGS sequence"/>
</dbReference>
<sequence>MDDLAEIEQLAGQLLRRLGPGERRRTLRAIAREIRSTQSARIARQQDPSGAAFSPRRVRDDPKLGAYAVRFLYPRGAAEPRVVFMKSWLRQGDMLTGFDIEARAVRSFRWDRVDQFLPIDATDRNKSSGKLRRKGRIRNAAMFRKLRSGRFLRSGATDAEAWIGFAGRAAEIARIHQDGGLDRPSPKVKPVRYARRTLVGLTEAERARILDLLLEHVAAR</sequence>
<dbReference type="InterPro" id="IPR006522">
    <property type="entry name" value="Phage_virion_morphogenesis"/>
</dbReference>